<gene>
    <name evidence="1" type="ORF">IQ24_00321</name>
</gene>
<dbReference type="Pfam" id="PF05159">
    <property type="entry name" value="Capsule_synth"/>
    <property type="match status" value="1"/>
</dbReference>
<accession>A0A562P173</accession>
<keyword evidence="2" id="KW-1185">Reference proteome</keyword>
<reference evidence="1 2" key="1">
    <citation type="journal article" date="2015" name="Stand. Genomic Sci.">
        <title>Genomic Encyclopedia of Bacterial and Archaeal Type Strains, Phase III: the genomes of soil and plant-associated and newly described type strains.</title>
        <authorList>
            <person name="Whitman W.B."/>
            <person name="Woyke T."/>
            <person name="Klenk H.P."/>
            <person name="Zhou Y."/>
            <person name="Lilburn T.G."/>
            <person name="Beck B.J."/>
            <person name="De Vos P."/>
            <person name="Vandamme P."/>
            <person name="Eisen J.A."/>
            <person name="Garrity G."/>
            <person name="Hugenholtz P."/>
            <person name="Kyrpides N.C."/>
        </authorList>
    </citation>
    <scope>NUCLEOTIDE SEQUENCE [LARGE SCALE GENOMIC DNA]</scope>
    <source>
        <strain evidence="1 2">CGMCC 1.5364</strain>
    </source>
</reference>
<dbReference type="InterPro" id="IPR007833">
    <property type="entry name" value="Capsule_polysaccharide_synth"/>
</dbReference>
<dbReference type="GO" id="GO:0000271">
    <property type="term" value="P:polysaccharide biosynthetic process"/>
    <property type="evidence" value="ECO:0007669"/>
    <property type="project" value="InterPro"/>
</dbReference>
<dbReference type="GO" id="GO:0015774">
    <property type="term" value="P:polysaccharide transport"/>
    <property type="evidence" value="ECO:0007669"/>
    <property type="project" value="InterPro"/>
</dbReference>
<dbReference type="Proteomes" id="UP000316225">
    <property type="component" value="Unassembled WGS sequence"/>
</dbReference>
<sequence>MGQFVSKSVPFIANCGKMRLAAAHPLVIRPDQVTFVNPEMPSGADNRTSPSAAEARAAEIALLPPFGRVFLLLQGPHGPFFNRVGQLLSDAGARVWRVGFNAGDEHFWTDKGSFIAHEGGPEDWPAHLARLIEDKGVTDIVLYGDVRPVHAAAREAAARLGLVLHVFEEGYLRPFWITYERGGSNGHSRLMDIPVKEMRKALRSRIGELHRPPAHWGDMRQHKFYGALYHFFVLVANRRYLGYRTHRDISVLTEFRLHLRRFLLSPFNAIIQRREAAVVQKGGFPYVLVLMQLEHDASFVAHSPYDRMADFTAEVLEAFAKGSPRHHRIVFKAHPLEDGRGDIRSAIARQAKALGLSDRVHFVRGGKLARLLTQAHSAVTVNSTAAQQALWRGLPVKAMGRTVYDKPGLVSDQPLAEFLADPQRPNGVAYRRYRDFLLESSQIPGGFYASRSRAHALRLVVDMMLASEDPYSALFAGKGKHRQQMDDERD</sequence>
<evidence type="ECO:0000313" key="1">
    <source>
        <dbReference type="EMBL" id="TWI38184.1"/>
    </source>
</evidence>
<name>A0A562P173_9RHOB</name>
<protein>
    <submittedName>
        <fullName evidence="1">Capsular polysaccharide export protein</fullName>
    </submittedName>
</protein>
<comment type="caution">
    <text evidence="1">The sequence shown here is derived from an EMBL/GenBank/DDBJ whole genome shotgun (WGS) entry which is preliminary data.</text>
</comment>
<evidence type="ECO:0000313" key="2">
    <source>
        <dbReference type="Proteomes" id="UP000316225"/>
    </source>
</evidence>
<proteinExistence type="predicted"/>
<dbReference type="EMBL" id="VLKU01000001">
    <property type="protein sequence ID" value="TWI38184.1"/>
    <property type="molecule type" value="Genomic_DNA"/>
</dbReference>
<organism evidence="1 2">
    <name type="scientific">Paracoccus sulfuroxidans</name>
    <dbReference type="NCBI Taxonomy" id="384678"/>
    <lineage>
        <taxon>Bacteria</taxon>
        <taxon>Pseudomonadati</taxon>
        <taxon>Pseudomonadota</taxon>
        <taxon>Alphaproteobacteria</taxon>
        <taxon>Rhodobacterales</taxon>
        <taxon>Paracoccaceae</taxon>
        <taxon>Paracoccus</taxon>
    </lineage>
</organism>
<dbReference type="AlphaFoldDB" id="A0A562P173"/>